<gene>
    <name evidence="1" type="ORF">STARVERO_03184</name>
</gene>
<evidence type="ECO:0008006" key="3">
    <source>
        <dbReference type="Google" id="ProtNLM"/>
    </source>
</evidence>
<organism evidence="1 2">
    <name type="scientific">Starkeya nomas</name>
    <dbReference type="NCBI Taxonomy" id="2666134"/>
    <lineage>
        <taxon>Bacteria</taxon>
        <taxon>Pseudomonadati</taxon>
        <taxon>Pseudomonadota</taxon>
        <taxon>Alphaproteobacteria</taxon>
        <taxon>Hyphomicrobiales</taxon>
        <taxon>Xanthobacteraceae</taxon>
        <taxon>Starkeya</taxon>
    </lineage>
</organism>
<proteinExistence type="predicted"/>
<evidence type="ECO:0000313" key="2">
    <source>
        <dbReference type="Proteomes" id="UP000433050"/>
    </source>
</evidence>
<dbReference type="Pfam" id="PF04250">
    <property type="entry name" value="DUF429"/>
    <property type="match status" value="1"/>
</dbReference>
<keyword evidence="2" id="KW-1185">Reference proteome</keyword>
<dbReference type="InterPro" id="IPR007362">
    <property type="entry name" value="DUF429"/>
</dbReference>
<dbReference type="Proteomes" id="UP000433050">
    <property type="component" value="Unassembled WGS sequence"/>
</dbReference>
<dbReference type="EMBL" id="CACSAS010000001">
    <property type="protein sequence ID" value="CAA0104889.1"/>
    <property type="molecule type" value="Genomic_DNA"/>
</dbReference>
<sequence>MPNSTSSDPASVTAPLRVAGVDGCKGGWVAVIVEPDGAMRAERVAAIAALFERPLAPDIVAVDMPIGLPERVEARGRAPERLVRPLLGGRQSSVFSIPSRAAVHAGVDAAMPEEERYRHACAVARGTSLPPKAVAKQAFHIFPKIVEIDRLLRGDPALQSRLYECHPEVAFWAMNGRTALDQPKKVKNAPHPPGLALRRRLLEDAGFPPELMSPSRARELRVGEDDLIDACAAAWTARRIAAHAAVSFPSPPERDAHGLPIAIWA</sequence>
<name>A0A5S9PLH8_9HYPH</name>
<evidence type="ECO:0000313" key="1">
    <source>
        <dbReference type="EMBL" id="CAA0104889.1"/>
    </source>
</evidence>
<reference evidence="1 2" key="1">
    <citation type="submission" date="2019-12" db="EMBL/GenBank/DDBJ databases">
        <authorList>
            <person name="Reyes-Prieto M."/>
        </authorList>
    </citation>
    <scope>NUCLEOTIDE SEQUENCE [LARGE SCALE GENOMIC DNA]</scope>
    <source>
        <strain evidence="1">HF14-78462</strain>
    </source>
</reference>
<accession>A0A5S9PLH8</accession>
<protein>
    <recommendedName>
        <fullName evidence="3">DUF429 domain-containing protein</fullName>
    </recommendedName>
</protein>
<dbReference type="AlphaFoldDB" id="A0A5S9PLH8"/>